<dbReference type="NCBIfam" id="NF002449">
    <property type="entry name" value="PRK01617.1"/>
    <property type="match status" value="1"/>
</dbReference>
<keyword evidence="5" id="KW-1185">Reference proteome</keyword>
<dbReference type="Proteomes" id="UP000014463">
    <property type="component" value="Unassembled WGS sequence"/>
</dbReference>
<dbReference type="SUPFAM" id="SSF103642">
    <property type="entry name" value="Sec-C motif"/>
    <property type="match status" value="1"/>
</dbReference>
<evidence type="ECO:0000259" key="3">
    <source>
        <dbReference type="Pfam" id="PF17775"/>
    </source>
</evidence>
<dbReference type="InterPro" id="IPR048469">
    <property type="entry name" value="YchJ-like_M"/>
</dbReference>
<dbReference type="AlphaFoldDB" id="S2LG38"/>
<evidence type="ECO:0000256" key="2">
    <source>
        <dbReference type="HAMAP-Rule" id="MF_00612"/>
    </source>
</evidence>
<evidence type="ECO:0000313" key="4">
    <source>
        <dbReference type="EMBL" id="EPC03661.1"/>
    </source>
</evidence>
<dbReference type="STRING" id="1121939.L861_19195"/>
<dbReference type="eggNOG" id="COG3012">
    <property type="taxonomic scope" value="Bacteria"/>
</dbReference>
<dbReference type="RefSeq" id="WP_016415784.1">
    <property type="nucleotide sequence ID" value="NZ_AUAB01000021.1"/>
</dbReference>
<proteinExistence type="inferred from homology"/>
<protein>
    <recommendedName>
        <fullName evidence="2">UPF0225 protein L861_19195</fullName>
    </recommendedName>
</protein>
<evidence type="ECO:0000256" key="1">
    <source>
        <dbReference type="ARBA" id="ARBA00010839"/>
    </source>
</evidence>
<evidence type="ECO:0000313" key="5">
    <source>
        <dbReference type="Proteomes" id="UP000014463"/>
    </source>
</evidence>
<dbReference type="OrthoDB" id="21421at2"/>
<dbReference type="Gene3D" id="3.10.450.50">
    <property type="match status" value="1"/>
</dbReference>
<dbReference type="PATRIC" id="fig|1121939.11.peg.1287"/>
<dbReference type="InterPro" id="IPR032710">
    <property type="entry name" value="NTF2-like_dom_sf"/>
</dbReference>
<dbReference type="InterPro" id="IPR004027">
    <property type="entry name" value="SEC_C_motif"/>
</dbReference>
<gene>
    <name evidence="4" type="ORF">L861_19195</name>
</gene>
<dbReference type="Pfam" id="PF17775">
    <property type="entry name" value="YchJ_M-like"/>
    <property type="match status" value="1"/>
</dbReference>
<dbReference type="SUPFAM" id="SSF54427">
    <property type="entry name" value="NTF2-like"/>
    <property type="match status" value="1"/>
</dbReference>
<dbReference type="PANTHER" id="PTHR33747">
    <property type="entry name" value="UPF0225 PROTEIN SCO1677"/>
    <property type="match status" value="1"/>
</dbReference>
<dbReference type="Pfam" id="PF02810">
    <property type="entry name" value="SEC-C"/>
    <property type="match status" value="2"/>
</dbReference>
<feature type="domain" description="YchJ-like middle NTF2-like" evidence="3">
    <location>
        <begin position="31"/>
        <end position="122"/>
    </location>
</feature>
<organism evidence="4 5">
    <name type="scientific">Litchfieldella anticariensis (strain DSM 16096 / CECT 5854 / CIP 108499 / LMG 22089 / FP35)</name>
    <name type="common">Halomonas anticariensis</name>
    <dbReference type="NCBI Taxonomy" id="1121939"/>
    <lineage>
        <taxon>Bacteria</taxon>
        <taxon>Pseudomonadati</taxon>
        <taxon>Pseudomonadota</taxon>
        <taxon>Gammaproteobacteria</taxon>
        <taxon>Oceanospirillales</taxon>
        <taxon>Halomonadaceae</taxon>
        <taxon>Litchfieldella</taxon>
    </lineage>
</organism>
<accession>S2LG38</accession>
<dbReference type="InterPro" id="IPR023006">
    <property type="entry name" value="YchJ-like"/>
</dbReference>
<dbReference type="HAMAP" id="MF_00612">
    <property type="entry name" value="UPF0225"/>
    <property type="match status" value="1"/>
</dbReference>
<dbReference type="PANTHER" id="PTHR33747:SF1">
    <property type="entry name" value="ADENYLATE CYCLASE-ASSOCIATED CAP C-TERMINAL DOMAIN-CONTAINING PROTEIN"/>
    <property type="match status" value="1"/>
</dbReference>
<reference evidence="4 5" key="1">
    <citation type="journal article" date="2013" name="Genome Announc.">
        <title>Draft genome sequence of the moderately halophilic gammaproteobacterium Halomonas anticariensis FP35.</title>
        <authorList>
            <person name="Tahrioui A."/>
            <person name="Quesada E."/>
            <person name="Llamas I."/>
        </authorList>
    </citation>
    <scope>NUCLEOTIDE SEQUENCE [LARGE SCALE GENOMIC DNA]</scope>
    <source>
        <strain evidence="5">DSM 16096 / CECT 5854 / LMG 22089 / FP35</strain>
    </source>
</reference>
<comment type="caution">
    <text evidence="4">The sequence shown here is derived from an EMBL/GenBank/DDBJ whole genome shotgun (WGS) entry which is preliminary data.</text>
</comment>
<sequence>MLDTIRVCPCGSGRDYLACCGAFHEGELAATPEALMRSRFSAFALDRHDYLLASWHPKTRPDSIETNGTIQWMRLEILGSETQGDSGNVHFRATFREARHWQVLEENSRFVREDGRWYYLDGVPSVTRLKPGRNDPCPCGSQRKFKSCCGR</sequence>
<comment type="similarity">
    <text evidence="1 2">Belongs to the UPF0225 family.</text>
</comment>
<dbReference type="EMBL" id="ASTJ01000012">
    <property type="protein sequence ID" value="EPC03661.1"/>
    <property type="molecule type" value="Genomic_DNA"/>
</dbReference>
<name>S2LG38_LITA3</name>